<dbReference type="Proteomes" id="UP000094801">
    <property type="component" value="Unassembled WGS sequence"/>
</dbReference>
<dbReference type="AlphaFoldDB" id="A0A1E4T003"/>
<sequence length="249" mass="28132">MPVELLLSPLMRPVVLAKAVVFHPHRRASRYVPHIIDLEESRCSEYAVRRRFGSGSKEFDVFDTKAEGSGPLGPTDPSKRLFWFIRSRAVKGAYKMYSSDIRGTGPNNEDEPCAALRAGLRSNILLIRAPEVPFSELGWHVINHRVDALDAYRMFTLGDGTVYQWTTEGKFLEKVQNVGEKESEVRERIGQVIPAGTAGFTLVVDETKIPRELALSSALCSYIDHWNTNLAVGGIYYPRQNSHVRWKRD</sequence>
<evidence type="ECO:0008006" key="3">
    <source>
        <dbReference type="Google" id="ProtNLM"/>
    </source>
</evidence>
<name>A0A1E4T003_9ASCO</name>
<dbReference type="OrthoDB" id="3999883at2759"/>
<keyword evidence="2" id="KW-1185">Reference proteome</keyword>
<accession>A0A1E4T003</accession>
<organism evidence="1 2">
    <name type="scientific">[Candida] arabinofermentans NRRL YB-2248</name>
    <dbReference type="NCBI Taxonomy" id="983967"/>
    <lineage>
        <taxon>Eukaryota</taxon>
        <taxon>Fungi</taxon>
        <taxon>Dikarya</taxon>
        <taxon>Ascomycota</taxon>
        <taxon>Saccharomycotina</taxon>
        <taxon>Pichiomycetes</taxon>
        <taxon>Pichiales</taxon>
        <taxon>Pichiaceae</taxon>
        <taxon>Ogataea</taxon>
        <taxon>Ogataea/Candida clade</taxon>
    </lineage>
</organism>
<evidence type="ECO:0000313" key="2">
    <source>
        <dbReference type="Proteomes" id="UP000094801"/>
    </source>
</evidence>
<reference evidence="2" key="1">
    <citation type="submission" date="2016-04" db="EMBL/GenBank/DDBJ databases">
        <title>Comparative genomics of biotechnologically important yeasts.</title>
        <authorList>
            <consortium name="DOE Joint Genome Institute"/>
            <person name="Riley R."/>
            <person name="Haridas S."/>
            <person name="Wolfe K.H."/>
            <person name="Lopes M.R."/>
            <person name="Hittinger C.T."/>
            <person name="Goker M."/>
            <person name="Salamov A."/>
            <person name="Wisecaver J."/>
            <person name="Long T.M."/>
            <person name="Aerts A.L."/>
            <person name="Barry K."/>
            <person name="Choi C."/>
            <person name="Clum A."/>
            <person name="Coughlan A.Y."/>
            <person name="Deshpande S."/>
            <person name="Douglass A.P."/>
            <person name="Hanson S.J."/>
            <person name="Klenk H.-P."/>
            <person name="Labutti K."/>
            <person name="Lapidus A."/>
            <person name="Lindquist E."/>
            <person name="Lipzen A."/>
            <person name="Meier-Kolthoff J.P."/>
            <person name="Ohm R.A."/>
            <person name="Otillar R.P."/>
            <person name="Pangilinan J."/>
            <person name="Peng Y."/>
            <person name="Rokas A."/>
            <person name="Rosa C.A."/>
            <person name="Scheuner C."/>
            <person name="Sibirny A.A."/>
            <person name="Slot J.C."/>
            <person name="Stielow J.B."/>
            <person name="Sun H."/>
            <person name="Kurtzman C.P."/>
            <person name="Blackwell M."/>
            <person name="Grigoriev I.V."/>
            <person name="Jeffries T.W."/>
        </authorList>
    </citation>
    <scope>NUCLEOTIDE SEQUENCE [LARGE SCALE GENOMIC DNA]</scope>
    <source>
        <strain evidence="2">NRRL YB-2248</strain>
    </source>
</reference>
<dbReference type="EMBL" id="KV453854">
    <property type="protein sequence ID" value="ODV85083.1"/>
    <property type="molecule type" value="Genomic_DNA"/>
</dbReference>
<proteinExistence type="predicted"/>
<gene>
    <name evidence="1" type="ORF">CANARDRAFT_28798</name>
</gene>
<evidence type="ECO:0000313" key="1">
    <source>
        <dbReference type="EMBL" id="ODV85083.1"/>
    </source>
</evidence>
<protein>
    <recommendedName>
        <fullName evidence="3">Phospholipid scramblase</fullName>
    </recommendedName>
</protein>